<feature type="region of interest" description="Disordered" evidence="1">
    <location>
        <begin position="62"/>
        <end position="104"/>
    </location>
</feature>
<accession>A0A8K0JH61</accession>
<comment type="caution">
    <text evidence="2">The sequence shown here is derived from an EMBL/GenBank/DDBJ whole genome shotgun (WGS) entry which is preliminary data.</text>
</comment>
<evidence type="ECO:0000313" key="3">
    <source>
        <dbReference type="Proteomes" id="UP000812966"/>
    </source>
</evidence>
<dbReference type="Proteomes" id="UP000812966">
    <property type="component" value="Unassembled WGS sequence"/>
</dbReference>
<name>A0A8K0JH61_9TREE</name>
<dbReference type="AlphaFoldDB" id="A0A8K0JH61"/>
<sequence length="367" mass="40659">MAEITPLALRRLEADWRDRRRERMEASLRRRVRDVGGSGSLRLPAASANTILPKISLTQLPVHPANKSLPGDRSYTKRGDGSAEGTKAKSPERTSPHRIEPRRAVPNTKILPARHAAKDSESLDRDHEMASIPTTKLEALSSGALPPGIYTLDGGRLVIRPSIPVESTWTGLSMELVARKVRYDISADGHLCTMTQLSPRTHTKGPSILRLTDSSGWTRREVGTWRYVAAMVDQAKKKTDQAVFRLQQGRIHVTCSSPPEIVFYSNDTPPLPTPAPIVTCSKIVVNQLSDKCTISLSRKPRSSGKDVAMGHTSRVLTKRVIVGMNVRDLLKALEEQPENGDLAWSTAEVAMLRSFLDTLPVWERYLK</sequence>
<protein>
    <submittedName>
        <fullName evidence="2">Uncharacterized protein</fullName>
    </submittedName>
</protein>
<evidence type="ECO:0000313" key="2">
    <source>
        <dbReference type="EMBL" id="KAG7527948.1"/>
    </source>
</evidence>
<keyword evidence="3" id="KW-1185">Reference proteome</keyword>
<gene>
    <name evidence="2" type="ORF">FFLO_06490</name>
</gene>
<proteinExistence type="predicted"/>
<feature type="compositionally biased region" description="Basic and acidic residues" evidence="1">
    <location>
        <begin position="74"/>
        <end position="103"/>
    </location>
</feature>
<organism evidence="2 3">
    <name type="scientific">Filobasidium floriforme</name>
    <dbReference type="NCBI Taxonomy" id="5210"/>
    <lineage>
        <taxon>Eukaryota</taxon>
        <taxon>Fungi</taxon>
        <taxon>Dikarya</taxon>
        <taxon>Basidiomycota</taxon>
        <taxon>Agaricomycotina</taxon>
        <taxon>Tremellomycetes</taxon>
        <taxon>Filobasidiales</taxon>
        <taxon>Filobasidiaceae</taxon>
        <taxon>Filobasidium</taxon>
    </lineage>
</organism>
<reference evidence="2" key="1">
    <citation type="submission" date="2020-04" db="EMBL/GenBank/DDBJ databases">
        <title>Analysis of mating type loci in Filobasidium floriforme.</title>
        <authorList>
            <person name="Nowrousian M."/>
        </authorList>
    </citation>
    <scope>NUCLEOTIDE SEQUENCE</scope>
    <source>
        <strain evidence="2">CBS 6242</strain>
    </source>
</reference>
<evidence type="ECO:0000256" key="1">
    <source>
        <dbReference type="SAM" id="MobiDB-lite"/>
    </source>
</evidence>
<dbReference type="EMBL" id="JABELV010000217">
    <property type="protein sequence ID" value="KAG7527948.1"/>
    <property type="molecule type" value="Genomic_DNA"/>
</dbReference>